<accession>A0A1Q9CUC5</accession>
<dbReference type="PROSITE" id="PS50103">
    <property type="entry name" value="ZF_C3H1"/>
    <property type="match status" value="1"/>
</dbReference>
<sequence>MLDQAVHCKRTEQEIGVQVNWKNPGPLVLKYTRSRSSLPALMIKDLVSEVSKEYEPECAREDDAIDDPEDRGDCLTEFFIKVAPEKGTSYEYKFHVCLPNRLRCLCERSLVGSHRIVVMVDRTVYPDKDKVPELALRQIFGRQKLPEDLCLLLADKGMLSVERVAMLGDTITSVKATIKAIVGDDAKFGPDEPARELSLTIPRRSRRSPEKITRAVAFYEVAEMRSRSDQIVSTSGFSKTSDDLLRVVQHDNKISVTSEGSVMDRLHAFFVELECLNVCEFTMEAGPLKYLSELEEWHHESRGLSLLLSADSLLRKKVYKLSNDKRKDFPTFSSALKEVLKNHKQLWKDARSTAELDKFKQVEHDPTSTKRARSTSPPPPPTPTSEARAKKNRARREISETSSRARQGQGQGQVGEAVRRGKAPRADRDPRIPEKEWKKIMSFTYTGARRCPWFNCSLGCRFGDQCRNKHICVQCGGDHPYQAALPATTCEARFQKLISADLGSAPPWSAWSQVPTDPYLVRVRDLSPWCLELFAGSGVFTAHLRQRGLRVLPPIDILRSPEVTKQQDLLDGDFFEQLLLLACMGAIGFLHVGLPCSTFSQARQRPGGPRPLRSRSRPLGIEHRSAAEEEQLFAANELLSRSLLLMQSVITAGGDFSLENPLSSRLAGHRQEQAARLAAVSGYQLKRGAAKPLLEIESEPGVAIRWALQITHPFTVQPEIRDLRKNINTISSGPLALVDGRLRDLQCWKDRAEALLPATDRELRAIPDAALRRLLRGGPDYADLKLGSFTHVKLYDELLEDPVQVSEAESRAWEFRKKIFHRCSAVPVSDNLCSLWKSTMEDVAEGSTVGPFQNEDEVTQFLGCDDWILTQRLEVVQKNKVRGCDSATSNLINKTAVITEKLQLPSTDLNAGFSTRGSQAYRQLPILLQHRKFSVICLKDPEDDRPKYFVMIGHSFGLVSAVYNYNRRSAALNDVFTRLFKMVSFKTFTTTSTGSRQSSPLRRRSSSPKRSIGFWARTLDPGMAGKLKGKLMFGASQLWGKVGRVFFRPLSERQYSKDLSGDRMDLNEALKRSLVYWRCLIEFGPPREIPLRTSKRSDIVIFTDGFTPDQRKAESGPDRVGAMMFDRRGLSPKQFTEDVFLLIDSEAVKASLVKGYSSKEDLCELVELFWELSLEYRANFFIDRVSTDANPADWPSRDHLQIGESVLYSKARAKVRARAEDGAAKIAVKIGRFVMLDVGRAGNAQTSFLRERGRVDVLARLWKAHSMYDLVLRETSAMLASGRRDARADAALTQMVEALRSARRAPNGADLLREYVPQLLSIDAEAVLPVFVTTSREREMPLEADEVLHLLQGHDSLVLSFLEDLVVNKQAAPRHCAKLGMAYVAKVEEELSLPGAQRMTQTRTKLLRFLEEAAGVDAELLPKLAALQLHEERVILCGREGRHREALHILVLDLNDLSRAEAYCRLVMARELQRPGATDVSVFSADLPGWARGVVFGPKKPNSGDKALDGFQDATSAARDHAERARPLMLLLQILKISNFRSRFLSLRPSIMSFVPASSVDEVLASSMETVESIVPPRSAEDSDQEEWEKMNDVAVARATLVHNMEAHDDAVANLTLSSFESVETDDTTLDERLREMNAAMARLLNKGDEKVEIKEEAAPPGDLVPEGGPSETTEAVAMDTDTAEAPAATGDFVPEAAGDDPMDGGYPSSSRPFAALFSGTLEEKVFHIEGFPENFPGIGKKAADLAKQLTKEEIAGLFTKVQSQIWTRTAVERVLEVYQPSRWLS</sequence>
<name>A0A1Q9CUC5_SYMMI</name>
<organism evidence="4 5">
    <name type="scientific">Symbiodinium microadriaticum</name>
    <name type="common">Dinoflagellate</name>
    <name type="synonym">Zooxanthella microadriatica</name>
    <dbReference type="NCBI Taxonomy" id="2951"/>
    <lineage>
        <taxon>Eukaryota</taxon>
        <taxon>Sar</taxon>
        <taxon>Alveolata</taxon>
        <taxon>Dinophyceae</taxon>
        <taxon>Suessiales</taxon>
        <taxon>Symbiodiniaceae</taxon>
        <taxon>Symbiodinium</taxon>
    </lineage>
</organism>
<feature type="compositionally biased region" description="Low complexity" evidence="2">
    <location>
        <begin position="990"/>
        <end position="1000"/>
    </location>
</feature>
<dbReference type="GO" id="GO:0034058">
    <property type="term" value="P:endosomal vesicle fusion"/>
    <property type="evidence" value="ECO:0007669"/>
    <property type="project" value="TreeGrafter"/>
</dbReference>
<evidence type="ECO:0000313" key="4">
    <source>
        <dbReference type="EMBL" id="OLP86520.1"/>
    </source>
</evidence>
<keyword evidence="5" id="KW-1185">Reference proteome</keyword>
<keyword evidence="4" id="KW-0675">Receptor</keyword>
<dbReference type="InterPro" id="IPR032914">
    <property type="entry name" value="Vam6/VPS39/TRAP1"/>
</dbReference>
<dbReference type="GO" id="GO:0008270">
    <property type="term" value="F:zinc ion binding"/>
    <property type="evidence" value="ECO:0007669"/>
    <property type="project" value="UniProtKB-KW"/>
</dbReference>
<feature type="compositionally biased region" description="Basic and acidic residues" evidence="2">
    <location>
        <begin position="424"/>
        <end position="434"/>
    </location>
</feature>
<dbReference type="EMBL" id="LSRX01000911">
    <property type="protein sequence ID" value="OLP86520.1"/>
    <property type="molecule type" value="Genomic_DNA"/>
</dbReference>
<dbReference type="PANTHER" id="PTHR12894:SF27">
    <property type="entry name" value="TRANSFORMING GROWTH FACTOR-BETA RECEPTOR-ASSOCIATED PROTEIN 1"/>
    <property type="match status" value="1"/>
</dbReference>
<protein>
    <submittedName>
        <fullName evidence="4">Transforming growth factor-beta receptor-associated protein 1</fullName>
    </submittedName>
</protein>
<dbReference type="OrthoDB" id="448892at2759"/>
<evidence type="ECO:0000256" key="2">
    <source>
        <dbReference type="SAM" id="MobiDB-lite"/>
    </source>
</evidence>
<dbReference type="PANTHER" id="PTHR12894">
    <property type="entry name" value="CNH DOMAIN CONTAINING"/>
    <property type="match status" value="1"/>
</dbReference>
<proteinExistence type="predicted"/>
<feature type="domain" description="C3H1-type" evidence="3">
    <location>
        <begin position="445"/>
        <end position="473"/>
    </location>
</feature>
<dbReference type="Proteomes" id="UP000186817">
    <property type="component" value="Unassembled WGS sequence"/>
</dbReference>
<feature type="region of interest" description="Disordered" evidence="2">
    <location>
        <begin position="357"/>
        <end position="434"/>
    </location>
</feature>
<feature type="compositionally biased region" description="Basic and acidic residues" evidence="2">
    <location>
        <begin position="357"/>
        <end position="368"/>
    </location>
</feature>
<keyword evidence="1" id="KW-0479">Metal-binding</keyword>
<keyword evidence="1" id="KW-0862">Zinc</keyword>
<dbReference type="GO" id="GO:0005737">
    <property type="term" value="C:cytoplasm"/>
    <property type="evidence" value="ECO:0007669"/>
    <property type="project" value="TreeGrafter"/>
</dbReference>
<keyword evidence="1" id="KW-0863">Zinc-finger</keyword>
<reference evidence="4 5" key="1">
    <citation type="submission" date="2016-02" db="EMBL/GenBank/DDBJ databases">
        <title>Genome analysis of coral dinoflagellate symbionts highlights evolutionary adaptations to a symbiotic lifestyle.</title>
        <authorList>
            <person name="Aranda M."/>
            <person name="Li Y."/>
            <person name="Liew Y.J."/>
            <person name="Baumgarten S."/>
            <person name="Simakov O."/>
            <person name="Wilson M."/>
            <person name="Piel J."/>
            <person name="Ashoor H."/>
            <person name="Bougouffa S."/>
            <person name="Bajic V.B."/>
            <person name="Ryu T."/>
            <person name="Ravasi T."/>
            <person name="Bayer T."/>
            <person name="Micklem G."/>
            <person name="Kim H."/>
            <person name="Bhak J."/>
            <person name="Lajeunesse T.C."/>
            <person name="Voolstra C.R."/>
        </authorList>
    </citation>
    <scope>NUCLEOTIDE SEQUENCE [LARGE SCALE GENOMIC DNA]</scope>
    <source>
        <strain evidence="4 5">CCMP2467</strain>
    </source>
</reference>
<feature type="region of interest" description="Disordered" evidence="2">
    <location>
        <begin position="990"/>
        <end position="1009"/>
    </location>
</feature>
<dbReference type="GO" id="GO:0006914">
    <property type="term" value="P:autophagy"/>
    <property type="evidence" value="ECO:0007669"/>
    <property type="project" value="TreeGrafter"/>
</dbReference>
<evidence type="ECO:0000313" key="5">
    <source>
        <dbReference type="Proteomes" id="UP000186817"/>
    </source>
</evidence>
<feature type="zinc finger region" description="C3H1-type" evidence="1">
    <location>
        <begin position="445"/>
        <end position="473"/>
    </location>
</feature>
<gene>
    <name evidence="4" type="primary">TGFBRAP1</name>
    <name evidence="4" type="ORF">AK812_SmicGene32343</name>
</gene>
<comment type="caution">
    <text evidence="4">The sequence shown here is derived from an EMBL/GenBank/DDBJ whole genome shotgun (WGS) entry which is preliminary data.</text>
</comment>
<evidence type="ECO:0000256" key="1">
    <source>
        <dbReference type="PROSITE-ProRule" id="PRU00723"/>
    </source>
</evidence>
<evidence type="ECO:0000259" key="3">
    <source>
        <dbReference type="PROSITE" id="PS50103"/>
    </source>
</evidence>
<dbReference type="GO" id="GO:0016020">
    <property type="term" value="C:membrane"/>
    <property type="evidence" value="ECO:0007669"/>
    <property type="project" value="TreeGrafter"/>
</dbReference>
<dbReference type="InterPro" id="IPR000571">
    <property type="entry name" value="Znf_CCCH"/>
</dbReference>